<evidence type="ECO:0000256" key="4">
    <source>
        <dbReference type="ARBA" id="ARBA00022842"/>
    </source>
</evidence>
<dbReference type="InterPro" id="IPR029060">
    <property type="entry name" value="PIN-like_dom_sf"/>
</dbReference>
<evidence type="ECO:0000256" key="2">
    <source>
        <dbReference type="ARBA" id="ARBA00022723"/>
    </source>
</evidence>
<reference evidence="7" key="1">
    <citation type="submission" date="2023-07" db="EMBL/GenBank/DDBJ databases">
        <title>Conexibacter stalactiti sp. nov., isolated from stalactites in a lava cave and emended description of the genus Conexibacter.</title>
        <authorList>
            <person name="Lee S.D."/>
        </authorList>
    </citation>
    <scope>NUCLEOTIDE SEQUENCE [LARGE SCALE GENOMIC DNA]</scope>
    <source>
        <strain evidence="7">KCTC 39840</strain>
    </source>
</reference>
<dbReference type="EMBL" id="JAWSTH010000001">
    <property type="protein sequence ID" value="MDW5592898.1"/>
    <property type="molecule type" value="Genomic_DNA"/>
</dbReference>
<keyword evidence="1" id="KW-0540">Nuclease</keyword>
<keyword evidence="2" id="KW-0479">Metal-binding</keyword>
<gene>
    <name evidence="6" type="ORF">R7226_01015</name>
</gene>
<dbReference type="InterPro" id="IPR051619">
    <property type="entry name" value="TypeII_TA_RNase_PINc/VapC"/>
</dbReference>
<keyword evidence="7" id="KW-1185">Reference proteome</keyword>
<dbReference type="RefSeq" id="WP_318595155.1">
    <property type="nucleotide sequence ID" value="NZ_JAWSTH010000001.1"/>
</dbReference>
<dbReference type="Pfam" id="PF01850">
    <property type="entry name" value="PIN"/>
    <property type="match status" value="1"/>
</dbReference>
<evidence type="ECO:0000313" key="7">
    <source>
        <dbReference type="Proteomes" id="UP001284601"/>
    </source>
</evidence>
<dbReference type="InterPro" id="IPR002716">
    <property type="entry name" value="PIN_dom"/>
</dbReference>
<comment type="caution">
    <text evidence="6">The sequence shown here is derived from an EMBL/GenBank/DDBJ whole genome shotgun (WGS) entry which is preliminary data.</text>
</comment>
<evidence type="ECO:0000313" key="6">
    <source>
        <dbReference type="EMBL" id="MDW5592898.1"/>
    </source>
</evidence>
<accession>A0ABU4HHW7</accession>
<keyword evidence="4" id="KW-0460">Magnesium</keyword>
<organism evidence="6 7">
    <name type="scientific">Conexibacter stalactiti</name>
    <dbReference type="NCBI Taxonomy" id="1940611"/>
    <lineage>
        <taxon>Bacteria</taxon>
        <taxon>Bacillati</taxon>
        <taxon>Actinomycetota</taxon>
        <taxon>Thermoleophilia</taxon>
        <taxon>Solirubrobacterales</taxon>
        <taxon>Conexibacteraceae</taxon>
        <taxon>Conexibacter</taxon>
    </lineage>
</organism>
<dbReference type="PANTHER" id="PTHR35901">
    <property type="entry name" value="RIBONUCLEASE VAPC3"/>
    <property type="match status" value="1"/>
</dbReference>
<dbReference type="Gene3D" id="3.40.50.1010">
    <property type="entry name" value="5'-nuclease"/>
    <property type="match status" value="1"/>
</dbReference>
<keyword evidence="3" id="KW-0378">Hydrolase</keyword>
<proteinExistence type="predicted"/>
<evidence type="ECO:0000256" key="1">
    <source>
        <dbReference type="ARBA" id="ARBA00022722"/>
    </source>
</evidence>
<dbReference type="PANTHER" id="PTHR35901:SF1">
    <property type="entry name" value="EXONUCLEASE VAPC9"/>
    <property type="match status" value="1"/>
</dbReference>
<evidence type="ECO:0000259" key="5">
    <source>
        <dbReference type="Pfam" id="PF01850"/>
    </source>
</evidence>
<feature type="domain" description="PIN" evidence="5">
    <location>
        <begin position="1"/>
        <end position="118"/>
    </location>
</feature>
<dbReference type="Proteomes" id="UP001284601">
    <property type="component" value="Unassembled WGS sequence"/>
</dbReference>
<dbReference type="SUPFAM" id="SSF88723">
    <property type="entry name" value="PIN domain-like"/>
    <property type="match status" value="1"/>
</dbReference>
<sequence>MVDANVVLKWLRPDELPSSREADLLYVAHKAGRVRVTAPTMLPLEVLNVTARKWRVAPAVVAETAHWFDVLGLQLAAPDLPAVARWVKTGLSAYDAAYVAVAEAIGAELITADRQIVAAAPGHARSLADVAAVPGLGG</sequence>
<evidence type="ECO:0000256" key="3">
    <source>
        <dbReference type="ARBA" id="ARBA00022801"/>
    </source>
</evidence>
<name>A0ABU4HHW7_9ACTN</name>
<protein>
    <submittedName>
        <fullName evidence="6">PIN domain-containing protein</fullName>
    </submittedName>
</protein>